<organism evidence="2 3">
    <name type="scientific">Skeletonema marinoi</name>
    <dbReference type="NCBI Taxonomy" id="267567"/>
    <lineage>
        <taxon>Eukaryota</taxon>
        <taxon>Sar</taxon>
        <taxon>Stramenopiles</taxon>
        <taxon>Ochrophyta</taxon>
        <taxon>Bacillariophyta</taxon>
        <taxon>Coscinodiscophyceae</taxon>
        <taxon>Thalassiosirophycidae</taxon>
        <taxon>Thalassiosirales</taxon>
        <taxon>Skeletonemataceae</taxon>
        <taxon>Skeletonema</taxon>
        <taxon>Skeletonema marinoi-dohrnii complex</taxon>
    </lineage>
</organism>
<keyword evidence="1" id="KW-0175">Coiled coil</keyword>
<protein>
    <submittedName>
        <fullName evidence="2">Uncharacterized protein</fullName>
    </submittedName>
</protein>
<proteinExistence type="predicted"/>
<evidence type="ECO:0000313" key="3">
    <source>
        <dbReference type="Proteomes" id="UP001224775"/>
    </source>
</evidence>
<evidence type="ECO:0000313" key="2">
    <source>
        <dbReference type="EMBL" id="KAK1741304.1"/>
    </source>
</evidence>
<accession>A0AAD8Y944</accession>
<dbReference type="AlphaFoldDB" id="A0AAD8Y944"/>
<name>A0AAD8Y944_9STRA</name>
<keyword evidence="3" id="KW-1185">Reference proteome</keyword>
<feature type="coiled-coil region" evidence="1">
    <location>
        <begin position="368"/>
        <end position="395"/>
    </location>
</feature>
<sequence length="395" mass="44105">MASERINNLGNLPTGTIGHIASFLSRTSRALFAVGLANPPNNDAALNDSSSAIIGSQWDILDFGEINKDLAAKLSDDDIKIGLEPLRGSLTIEQIDLSLVGDHQNSRLDPEPQISRDVVIPILDSIIEREGCALKHLQLPLSWRRERDTQPHITSILYEFIARYNQMLESGPGVRCVKCSDRHRNEHLPLIETYDTSQSHASMYYKIQDTCYECLNNYCTNRSCSIEDGLSMLKLCNNCERQYCADFSAMKGPCDICCCQYCTECATFMDCTACGGGCTEKVCNFCVSDRRCSHCKRIAVCAIYICNLCGVGNCYDCLDHEGATIVHYCNCGDDALCNSCRMRECQEGNSDDCAECYKIIAPFLIEETKKQRIEIDALKDENSQLKKQKNECAED</sequence>
<dbReference type="EMBL" id="JATAAI010000013">
    <property type="protein sequence ID" value="KAK1741304.1"/>
    <property type="molecule type" value="Genomic_DNA"/>
</dbReference>
<reference evidence="2" key="1">
    <citation type="submission" date="2023-06" db="EMBL/GenBank/DDBJ databases">
        <title>Survivors Of The Sea: Transcriptome response of Skeletonema marinoi to long-term dormancy.</title>
        <authorList>
            <person name="Pinder M.I.M."/>
            <person name="Kourtchenko O."/>
            <person name="Robertson E.K."/>
            <person name="Larsson T."/>
            <person name="Maumus F."/>
            <person name="Osuna-Cruz C.M."/>
            <person name="Vancaester E."/>
            <person name="Stenow R."/>
            <person name="Vandepoele K."/>
            <person name="Ploug H."/>
            <person name="Bruchert V."/>
            <person name="Godhe A."/>
            <person name="Topel M."/>
        </authorList>
    </citation>
    <scope>NUCLEOTIDE SEQUENCE</scope>
    <source>
        <strain evidence="2">R05AC</strain>
    </source>
</reference>
<evidence type="ECO:0000256" key="1">
    <source>
        <dbReference type="SAM" id="Coils"/>
    </source>
</evidence>
<comment type="caution">
    <text evidence="2">The sequence shown here is derived from an EMBL/GenBank/DDBJ whole genome shotgun (WGS) entry which is preliminary data.</text>
</comment>
<dbReference type="Proteomes" id="UP001224775">
    <property type="component" value="Unassembled WGS sequence"/>
</dbReference>
<gene>
    <name evidence="2" type="ORF">QTG54_007782</name>
</gene>